<accession>A0A7N0THY5</accession>
<feature type="compositionally biased region" description="Basic and acidic residues" evidence="1">
    <location>
        <begin position="245"/>
        <end position="254"/>
    </location>
</feature>
<feature type="compositionally biased region" description="Polar residues" evidence="1">
    <location>
        <begin position="66"/>
        <end position="84"/>
    </location>
</feature>
<feature type="region of interest" description="Disordered" evidence="1">
    <location>
        <begin position="17"/>
        <end position="42"/>
    </location>
</feature>
<dbReference type="PANTHER" id="PTHR34120:SF2">
    <property type="entry name" value="OS01G0860900 PROTEIN"/>
    <property type="match status" value="1"/>
</dbReference>
<evidence type="ECO:0000313" key="3">
    <source>
        <dbReference type="Proteomes" id="UP000594263"/>
    </source>
</evidence>
<dbReference type="Gramene" id="Kaladp0037s0111.1.v1.1">
    <property type="protein sequence ID" value="Kaladp0037s0111.1.v1.1.CDS.1"/>
    <property type="gene ID" value="Kaladp0037s0111.v1.1"/>
</dbReference>
<dbReference type="EnsemblPlants" id="Kaladp0037s0111.1.v1.1">
    <property type="protein sequence ID" value="Kaladp0037s0111.1.v1.1.CDS.1"/>
    <property type="gene ID" value="Kaladp0037s0111.v1.1"/>
</dbReference>
<feature type="region of interest" description="Disordered" evidence="1">
    <location>
        <begin position="237"/>
        <end position="294"/>
    </location>
</feature>
<feature type="region of interest" description="Disordered" evidence="1">
    <location>
        <begin position="58"/>
        <end position="87"/>
    </location>
</feature>
<name>A0A7N0THY5_KALFE</name>
<protein>
    <submittedName>
        <fullName evidence="2">Uncharacterized protein</fullName>
    </submittedName>
</protein>
<keyword evidence="3" id="KW-1185">Reference proteome</keyword>
<evidence type="ECO:0000313" key="2">
    <source>
        <dbReference type="EnsemblPlants" id="Kaladp0037s0111.1.v1.1.CDS.1"/>
    </source>
</evidence>
<dbReference type="OMA" id="CKHAPSR"/>
<feature type="compositionally biased region" description="Low complexity" evidence="1">
    <location>
        <begin position="32"/>
        <end position="41"/>
    </location>
</feature>
<feature type="compositionally biased region" description="Low complexity" evidence="1">
    <location>
        <begin position="129"/>
        <end position="140"/>
    </location>
</feature>
<feature type="compositionally biased region" description="Polar residues" evidence="1">
    <location>
        <begin position="157"/>
        <end position="168"/>
    </location>
</feature>
<proteinExistence type="predicted"/>
<organism evidence="2 3">
    <name type="scientific">Kalanchoe fedtschenkoi</name>
    <name type="common">Lavender scallops</name>
    <name type="synonym">South American air plant</name>
    <dbReference type="NCBI Taxonomy" id="63787"/>
    <lineage>
        <taxon>Eukaryota</taxon>
        <taxon>Viridiplantae</taxon>
        <taxon>Streptophyta</taxon>
        <taxon>Embryophyta</taxon>
        <taxon>Tracheophyta</taxon>
        <taxon>Spermatophyta</taxon>
        <taxon>Magnoliopsida</taxon>
        <taxon>eudicotyledons</taxon>
        <taxon>Gunneridae</taxon>
        <taxon>Pentapetalae</taxon>
        <taxon>Saxifragales</taxon>
        <taxon>Crassulaceae</taxon>
        <taxon>Kalanchoe</taxon>
    </lineage>
</organism>
<reference evidence="2" key="1">
    <citation type="submission" date="2021-01" db="UniProtKB">
        <authorList>
            <consortium name="EnsemblPlants"/>
        </authorList>
    </citation>
    <scope>IDENTIFICATION</scope>
</reference>
<feature type="region of interest" description="Disordered" evidence="1">
    <location>
        <begin position="193"/>
        <end position="224"/>
    </location>
</feature>
<sequence length="294" mass="32125">MPQVDLETLVSVCGTSNNDRKIASVDEPDQLPPSSDDPPQSFWLSQDAELDWFDRNAVLERKDSTKGNSNSNSTPSHFANSHSQRLPVKKSILALPKPKRSVLSDVKHRRNLTGITLFPRRSASNGGKEAAAPMAEPSSPKVSCMGRVRSKRDKNRNLQNQRAASESAISKPALTVKKNGFWKTLLAVFRSSRHEKQPTDAPAPAPAAAPVQKNEPAIEPAGLLGTKRFVSGRKSDSWIGDLDLEQPRPVKDAVKSGPSDCDPVWRRRNSGPLNELNCSRSGQLVRVPSRSSGQ</sequence>
<dbReference type="AlphaFoldDB" id="A0A7N0THY5"/>
<feature type="region of interest" description="Disordered" evidence="1">
    <location>
        <begin position="119"/>
        <end position="170"/>
    </location>
</feature>
<dbReference type="Proteomes" id="UP000594263">
    <property type="component" value="Unplaced"/>
</dbReference>
<dbReference type="PANTHER" id="PTHR34120">
    <property type="entry name" value="EXPRESSED PROTEIN"/>
    <property type="match status" value="1"/>
</dbReference>
<evidence type="ECO:0000256" key="1">
    <source>
        <dbReference type="SAM" id="MobiDB-lite"/>
    </source>
</evidence>